<dbReference type="RefSeq" id="WP_387340509.1">
    <property type="nucleotide sequence ID" value="NZ_JBIAXI010000002.1"/>
</dbReference>
<reference evidence="2 3" key="1">
    <citation type="submission" date="2024-10" db="EMBL/GenBank/DDBJ databases">
        <title>The Natural Products Discovery Center: Release of the First 8490 Sequenced Strains for Exploring Actinobacteria Biosynthetic Diversity.</title>
        <authorList>
            <person name="Kalkreuter E."/>
            <person name="Kautsar S.A."/>
            <person name="Yang D."/>
            <person name="Bader C.D."/>
            <person name="Teijaro C.N."/>
            <person name="Fluegel L."/>
            <person name="Davis C.M."/>
            <person name="Simpson J.R."/>
            <person name="Lauterbach L."/>
            <person name="Steele A.D."/>
            <person name="Gui C."/>
            <person name="Meng S."/>
            <person name="Li G."/>
            <person name="Viehrig K."/>
            <person name="Ye F."/>
            <person name="Su P."/>
            <person name="Kiefer A.F."/>
            <person name="Nichols A."/>
            <person name="Cepeda A.J."/>
            <person name="Yan W."/>
            <person name="Fan B."/>
            <person name="Jiang Y."/>
            <person name="Adhikari A."/>
            <person name="Zheng C.-J."/>
            <person name="Schuster L."/>
            <person name="Cowan T.M."/>
            <person name="Smanski M.J."/>
            <person name="Chevrette M.G."/>
            <person name="De Carvalho L.P.S."/>
            <person name="Shen B."/>
        </authorList>
    </citation>
    <scope>NUCLEOTIDE SEQUENCE [LARGE SCALE GENOMIC DNA]</scope>
    <source>
        <strain evidence="2 3">NPDC001281</strain>
    </source>
</reference>
<feature type="signal peptide" evidence="1">
    <location>
        <begin position="1"/>
        <end position="26"/>
    </location>
</feature>
<dbReference type="Proteomes" id="UP001602119">
    <property type="component" value="Unassembled WGS sequence"/>
</dbReference>
<evidence type="ECO:0008006" key="4">
    <source>
        <dbReference type="Google" id="ProtNLM"/>
    </source>
</evidence>
<sequence>MKKVLMATVMTGLALATVGAGTAAQASTVSSTRPWAYIDDGHGGVLAEAELMGKNTIIICDRSTDHRYAMAKVRYNGHTYQYANYYKNQDCIEQKTKNMAHGKIELWACVSKPYKVKFARCGAKTTVVRP</sequence>
<comment type="caution">
    <text evidence="2">The sequence shown here is derived from an EMBL/GenBank/DDBJ whole genome shotgun (WGS) entry which is preliminary data.</text>
</comment>
<protein>
    <recommendedName>
        <fullName evidence="4">Secreted protein</fullName>
    </recommendedName>
</protein>
<name>A0ABW6V1K6_MICFU</name>
<keyword evidence="1" id="KW-0732">Signal</keyword>
<evidence type="ECO:0000313" key="2">
    <source>
        <dbReference type="EMBL" id="MFF4771937.1"/>
    </source>
</evidence>
<feature type="chain" id="PRO_5047503221" description="Secreted protein" evidence="1">
    <location>
        <begin position="27"/>
        <end position="130"/>
    </location>
</feature>
<organism evidence="2 3">
    <name type="scientific">Microtetraspora fusca</name>
    <dbReference type="NCBI Taxonomy" id="1997"/>
    <lineage>
        <taxon>Bacteria</taxon>
        <taxon>Bacillati</taxon>
        <taxon>Actinomycetota</taxon>
        <taxon>Actinomycetes</taxon>
        <taxon>Streptosporangiales</taxon>
        <taxon>Streptosporangiaceae</taxon>
        <taxon>Microtetraspora</taxon>
    </lineage>
</organism>
<accession>A0ABW6V1K6</accession>
<proteinExistence type="predicted"/>
<dbReference type="EMBL" id="JBIAXI010000002">
    <property type="protein sequence ID" value="MFF4771937.1"/>
    <property type="molecule type" value="Genomic_DNA"/>
</dbReference>
<gene>
    <name evidence="2" type="ORF">ACFY05_03685</name>
</gene>
<keyword evidence="3" id="KW-1185">Reference proteome</keyword>
<evidence type="ECO:0000256" key="1">
    <source>
        <dbReference type="SAM" id="SignalP"/>
    </source>
</evidence>
<evidence type="ECO:0000313" key="3">
    <source>
        <dbReference type="Proteomes" id="UP001602119"/>
    </source>
</evidence>